<accession>A0ACB6R2S9</accession>
<proteinExistence type="predicted"/>
<sequence length="287" mass="33506">WSQYAYVQYATDKHYLCNAVMVFEALHRLGSRADRVLLHPKEWIGSVENGMNGTYEHKLMVQAGDLYNVKFVSIETQTERAWPVGFTKLLAFNQTQYKRVILLNSNAMVLQPMDELFFLRRATVAIPHAYWTLDKPSFLSSHLVVLEPSKLEFGRVTDAMLNPTVASLASVVKKVNALYSSTSLILPHRDYNLRTNEFTKTYHQDFLGPDRGDWDAIEVWKRAKFVHFSDSKYPKPWIKPSPDLRKKYWPRCPEGENGREEESQDICREREVWVSLYDSFSLWREVC</sequence>
<keyword evidence="1" id="KW-0808">Transferase</keyword>
<feature type="non-terminal residue" evidence="1">
    <location>
        <position position="1"/>
    </location>
</feature>
<evidence type="ECO:0000313" key="2">
    <source>
        <dbReference type="Proteomes" id="UP000799755"/>
    </source>
</evidence>
<keyword evidence="2" id="KW-1185">Reference proteome</keyword>
<evidence type="ECO:0000313" key="1">
    <source>
        <dbReference type="EMBL" id="KAF2473629.1"/>
    </source>
</evidence>
<gene>
    <name evidence="1" type="ORF">BDR25DRAFT_193581</name>
</gene>
<dbReference type="Proteomes" id="UP000799755">
    <property type="component" value="Unassembled WGS sequence"/>
</dbReference>
<protein>
    <submittedName>
        <fullName evidence="1">Nucleotide-diphospho-sugar transferase</fullName>
    </submittedName>
</protein>
<dbReference type="EMBL" id="MU003499">
    <property type="protein sequence ID" value="KAF2473629.1"/>
    <property type="molecule type" value="Genomic_DNA"/>
</dbReference>
<reference evidence="1" key="1">
    <citation type="journal article" date="2020" name="Stud. Mycol.">
        <title>101 Dothideomycetes genomes: a test case for predicting lifestyles and emergence of pathogens.</title>
        <authorList>
            <person name="Haridas S."/>
            <person name="Albert R."/>
            <person name="Binder M."/>
            <person name="Bloem J."/>
            <person name="Labutti K."/>
            <person name="Salamov A."/>
            <person name="Andreopoulos B."/>
            <person name="Baker S."/>
            <person name="Barry K."/>
            <person name="Bills G."/>
            <person name="Bluhm B."/>
            <person name="Cannon C."/>
            <person name="Castanera R."/>
            <person name="Culley D."/>
            <person name="Daum C."/>
            <person name="Ezra D."/>
            <person name="Gonzalez J."/>
            <person name="Henrissat B."/>
            <person name="Kuo A."/>
            <person name="Liang C."/>
            <person name="Lipzen A."/>
            <person name="Lutzoni F."/>
            <person name="Magnuson J."/>
            <person name="Mondo S."/>
            <person name="Nolan M."/>
            <person name="Ohm R."/>
            <person name="Pangilinan J."/>
            <person name="Park H.-J."/>
            <person name="Ramirez L."/>
            <person name="Alfaro M."/>
            <person name="Sun H."/>
            <person name="Tritt A."/>
            <person name="Yoshinaga Y."/>
            <person name="Zwiers L.-H."/>
            <person name="Turgeon B."/>
            <person name="Goodwin S."/>
            <person name="Spatafora J."/>
            <person name="Crous P."/>
            <person name="Grigoriev I."/>
        </authorList>
    </citation>
    <scope>NUCLEOTIDE SEQUENCE</scope>
    <source>
        <strain evidence="1">ATCC 200398</strain>
    </source>
</reference>
<organism evidence="1 2">
    <name type="scientific">Lindgomyces ingoldianus</name>
    <dbReference type="NCBI Taxonomy" id="673940"/>
    <lineage>
        <taxon>Eukaryota</taxon>
        <taxon>Fungi</taxon>
        <taxon>Dikarya</taxon>
        <taxon>Ascomycota</taxon>
        <taxon>Pezizomycotina</taxon>
        <taxon>Dothideomycetes</taxon>
        <taxon>Pleosporomycetidae</taxon>
        <taxon>Pleosporales</taxon>
        <taxon>Lindgomycetaceae</taxon>
        <taxon>Lindgomyces</taxon>
    </lineage>
</organism>
<name>A0ACB6R2S9_9PLEO</name>
<comment type="caution">
    <text evidence="1">The sequence shown here is derived from an EMBL/GenBank/DDBJ whole genome shotgun (WGS) entry which is preliminary data.</text>
</comment>
<feature type="non-terminal residue" evidence="1">
    <location>
        <position position="287"/>
    </location>
</feature>